<dbReference type="AlphaFoldDB" id="A0A0K6G479"/>
<feature type="chain" id="PRO_5005503003" evidence="1">
    <location>
        <begin position="23"/>
        <end position="68"/>
    </location>
</feature>
<feature type="signal peptide" evidence="1">
    <location>
        <begin position="1"/>
        <end position="22"/>
    </location>
</feature>
<dbReference type="PROSITE" id="PS51257">
    <property type="entry name" value="PROKAR_LIPOPROTEIN"/>
    <property type="match status" value="1"/>
</dbReference>
<evidence type="ECO:0000256" key="1">
    <source>
        <dbReference type="SAM" id="SignalP"/>
    </source>
</evidence>
<reference evidence="2 3" key="1">
    <citation type="submission" date="2015-07" db="EMBL/GenBank/DDBJ databases">
        <authorList>
            <person name="Noorani M."/>
        </authorList>
    </citation>
    <scope>NUCLEOTIDE SEQUENCE [LARGE SCALE GENOMIC DNA]</scope>
    <source>
        <strain evidence="2">BBA 69670</strain>
    </source>
</reference>
<evidence type="ECO:0000313" key="3">
    <source>
        <dbReference type="Proteomes" id="UP000044841"/>
    </source>
</evidence>
<proteinExistence type="predicted"/>
<evidence type="ECO:0000313" key="2">
    <source>
        <dbReference type="EMBL" id="CUA73321.1"/>
    </source>
</evidence>
<dbReference type="EMBL" id="CYGV01001369">
    <property type="protein sequence ID" value="CUA73321.1"/>
    <property type="molecule type" value="Genomic_DNA"/>
</dbReference>
<accession>A0A0K6G479</accession>
<dbReference type="Proteomes" id="UP000044841">
    <property type="component" value="Unassembled WGS sequence"/>
</dbReference>
<organism evidence="2 3">
    <name type="scientific">Rhizoctonia solani</name>
    <dbReference type="NCBI Taxonomy" id="456999"/>
    <lineage>
        <taxon>Eukaryota</taxon>
        <taxon>Fungi</taxon>
        <taxon>Dikarya</taxon>
        <taxon>Basidiomycota</taxon>
        <taxon>Agaricomycotina</taxon>
        <taxon>Agaricomycetes</taxon>
        <taxon>Cantharellales</taxon>
        <taxon>Ceratobasidiaceae</taxon>
        <taxon>Rhizoctonia</taxon>
    </lineage>
</organism>
<sequence>MKNSVIAIALFALTACAAPASQNTTTSFGECRAKEKMCTFMFPGQCCDGLFCAGASTTVPGQCLPKLY</sequence>
<gene>
    <name evidence="2" type="ORF">RSOLAG22IIIB_10699</name>
</gene>
<name>A0A0K6G479_9AGAM</name>
<keyword evidence="1" id="KW-0732">Signal</keyword>
<protein>
    <submittedName>
        <fullName evidence="2">Uncharacterized protein</fullName>
    </submittedName>
</protein>
<keyword evidence="3" id="KW-1185">Reference proteome</keyword>